<dbReference type="Proteomes" id="UP000305887">
    <property type="component" value="Unassembled WGS sequence"/>
</dbReference>
<protein>
    <submittedName>
        <fullName evidence="1">PAS domain-containing protein</fullName>
    </submittedName>
</protein>
<evidence type="ECO:0000313" key="1">
    <source>
        <dbReference type="EMBL" id="TNC51167.1"/>
    </source>
</evidence>
<dbReference type="InterPro" id="IPR009922">
    <property type="entry name" value="DUF1457"/>
</dbReference>
<proteinExistence type="predicted"/>
<dbReference type="AlphaFoldDB" id="A0A5C4N086"/>
<dbReference type="EMBL" id="VDFU01000005">
    <property type="protein sequence ID" value="TNC51167.1"/>
    <property type="molecule type" value="Genomic_DNA"/>
</dbReference>
<dbReference type="RefSeq" id="WP_139075909.1">
    <property type="nucleotide sequence ID" value="NZ_VDFU01000005.1"/>
</dbReference>
<keyword evidence="2" id="KW-1185">Reference proteome</keyword>
<dbReference type="Pfam" id="PF07310">
    <property type="entry name" value="PAS_5"/>
    <property type="match status" value="1"/>
</dbReference>
<comment type="caution">
    <text evidence="1">The sequence shown here is derived from an EMBL/GenBank/DDBJ whole genome shotgun (WGS) entry which is preliminary data.</text>
</comment>
<organism evidence="1 2">
    <name type="scientific">Rubellimicrobium rubrum</name>
    <dbReference type="NCBI Taxonomy" id="2585369"/>
    <lineage>
        <taxon>Bacteria</taxon>
        <taxon>Pseudomonadati</taxon>
        <taxon>Pseudomonadota</taxon>
        <taxon>Alphaproteobacteria</taxon>
        <taxon>Rhodobacterales</taxon>
        <taxon>Roseobacteraceae</taxon>
        <taxon>Rubellimicrobium</taxon>
    </lineage>
</organism>
<name>A0A5C4N086_9RHOB</name>
<evidence type="ECO:0000313" key="2">
    <source>
        <dbReference type="Proteomes" id="UP000305887"/>
    </source>
</evidence>
<sequence>MPRDDSGDQTDALAGYVADRQDGRGLTFRDVPAGQRAMQVLEAYWRDIKGTDHLPHRRDLDATQIEEALPHAFILERIAPGIARIRTGGQVVCSHMGFEARGMPLSVLFAPDSRNGLRRWLERCFEDPALVDLPVTARRGILQAPITGRLLLLPLLDQDDRVTRAVGGLFLDQPARLAKVKFDIREDPTLRCQRLVQPSQPVLHAVAGDRVGSAPSTHRRAQLRLVVSNP</sequence>
<reference evidence="1 2" key="1">
    <citation type="submission" date="2019-06" db="EMBL/GenBank/DDBJ databases">
        <title>YIM 131921 draft genome.</title>
        <authorList>
            <person name="Jiang L."/>
        </authorList>
    </citation>
    <scope>NUCLEOTIDE SEQUENCE [LARGE SCALE GENOMIC DNA]</scope>
    <source>
        <strain evidence="1 2">YIM 131921</strain>
    </source>
</reference>
<accession>A0A5C4N086</accession>
<dbReference type="OrthoDB" id="8478628at2"/>
<gene>
    <name evidence="1" type="ORF">FHG66_06365</name>
</gene>